<dbReference type="EMBL" id="MU005597">
    <property type="protein sequence ID" value="KAF2680290.1"/>
    <property type="molecule type" value="Genomic_DNA"/>
</dbReference>
<evidence type="ECO:0000313" key="13">
    <source>
        <dbReference type="Proteomes" id="UP000799291"/>
    </source>
</evidence>
<evidence type="ECO:0000256" key="1">
    <source>
        <dbReference type="ARBA" id="ARBA00004477"/>
    </source>
</evidence>
<feature type="transmembrane region" description="Helical" evidence="11">
    <location>
        <begin position="198"/>
        <end position="217"/>
    </location>
</feature>
<evidence type="ECO:0000256" key="5">
    <source>
        <dbReference type="ARBA" id="ARBA00022692"/>
    </source>
</evidence>
<feature type="transmembrane region" description="Helical" evidence="11">
    <location>
        <begin position="386"/>
        <end position="404"/>
    </location>
</feature>
<sequence length="425" mass="46659">MARVKPSTPLRREPSETHAQNGSAATPRRRRQSVTERIEHQLEEVAEAAARDPQEQKQAGLLALAICVGGIYGAFLSWGYFQEKITTTTYGPQHLRFTHSIFLNTIQSAFAACTGFIYLYTTAPRSRTTGARRIPPIFPTYQILLPLLTIAITSSLASPFGYASLKHIDYVTFILAKSCKLLPVMFLHVTVFQKKYPVYKYLVVLIVTLGVSVFTLYNPSTSKKSAKHASKSNAAEVNNLLGLTLLGINLLFDGLTNTIQDQIFTKFRGFTGPQMMCAQNIMCTLLTTAWLLLSPYLASTPLASAIGLPPSTGAGELRDALSFVTTYPSVGIDVLSFAACGAIGQVFIFHTLAHFSSLLLVTVTVTRKMLTMLMSVIVYGHKVTQMQWLGVGLVFGGIGAEAWYQRVEKKAKMEAKKKEAVGKKQ</sequence>
<feature type="transmembrane region" description="Helical" evidence="11">
    <location>
        <begin position="237"/>
        <end position="256"/>
    </location>
</feature>
<reference evidence="12" key="1">
    <citation type="journal article" date="2020" name="Stud. Mycol.">
        <title>101 Dothideomycetes genomes: a test case for predicting lifestyles and emergence of pathogens.</title>
        <authorList>
            <person name="Haridas S."/>
            <person name="Albert R."/>
            <person name="Binder M."/>
            <person name="Bloem J."/>
            <person name="Labutti K."/>
            <person name="Salamov A."/>
            <person name="Andreopoulos B."/>
            <person name="Baker S."/>
            <person name="Barry K."/>
            <person name="Bills G."/>
            <person name="Bluhm B."/>
            <person name="Cannon C."/>
            <person name="Castanera R."/>
            <person name="Culley D."/>
            <person name="Daum C."/>
            <person name="Ezra D."/>
            <person name="Gonzalez J."/>
            <person name="Henrissat B."/>
            <person name="Kuo A."/>
            <person name="Liang C."/>
            <person name="Lipzen A."/>
            <person name="Lutzoni F."/>
            <person name="Magnuson J."/>
            <person name="Mondo S."/>
            <person name="Nolan M."/>
            <person name="Ohm R."/>
            <person name="Pangilinan J."/>
            <person name="Park H.-J."/>
            <person name="Ramirez L."/>
            <person name="Alfaro M."/>
            <person name="Sun H."/>
            <person name="Tritt A."/>
            <person name="Yoshinaga Y."/>
            <person name="Zwiers L.-H."/>
            <person name="Turgeon B."/>
            <person name="Goodwin S."/>
            <person name="Spatafora J."/>
            <person name="Crous P."/>
            <person name="Grigoriev I."/>
        </authorList>
    </citation>
    <scope>NUCLEOTIDE SEQUENCE</scope>
    <source>
        <strain evidence="12">CBS 122367</strain>
    </source>
</reference>
<keyword evidence="5 11" id="KW-0812">Transmembrane</keyword>
<evidence type="ECO:0000256" key="7">
    <source>
        <dbReference type="ARBA" id="ARBA00022989"/>
    </source>
</evidence>
<evidence type="ECO:0000313" key="12">
    <source>
        <dbReference type="EMBL" id="KAF2680290.1"/>
    </source>
</evidence>
<feature type="transmembrane region" description="Helical" evidence="11">
    <location>
        <begin position="170"/>
        <end position="191"/>
    </location>
</feature>
<dbReference type="OrthoDB" id="1601at2759"/>
<feature type="transmembrane region" description="Helical" evidence="11">
    <location>
        <begin position="327"/>
        <end position="349"/>
    </location>
</feature>
<dbReference type="PANTHER" id="PTHR10778:SF10">
    <property type="entry name" value="SOLUTE CARRIER FAMILY 35 MEMBER B1"/>
    <property type="match status" value="1"/>
</dbReference>
<accession>A0A6G1IQM8</accession>
<evidence type="ECO:0000256" key="6">
    <source>
        <dbReference type="ARBA" id="ARBA00022824"/>
    </source>
</evidence>
<feature type="transmembrane region" description="Helical" evidence="11">
    <location>
        <begin position="358"/>
        <end position="380"/>
    </location>
</feature>
<organism evidence="12 13">
    <name type="scientific">Lentithecium fluviatile CBS 122367</name>
    <dbReference type="NCBI Taxonomy" id="1168545"/>
    <lineage>
        <taxon>Eukaryota</taxon>
        <taxon>Fungi</taxon>
        <taxon>Dikarya</taxon>
        <taxon>Ascomycota</taxon>
        <taxon>Pezizomycotina</taxon>
        <taxon>Dothideomycetes</taxon>
        <taxon>Pleosporomycetidae</taxon>
        <taxon>Pleosporales</taxon>
        <taxon>Massarineae</taxon>
        <taxon>Lentitheciaceae</taxon>
        <taxon>Lentithecium</taxon>
    </lineage>
</organism>
<dbReference type="Proteomes" id="UP000799291">
    <property type="component" value="Unassembled WGS sequence"/>
</dbReference>
<dbReference type="PANTHER" id="PTHR10778">
    <property type="entry name" value="SOLUTE CARRIER FAMILY 35 MEMBER B"/>
    <property type="match status" value="1"/>
</dbReference>
<evidence type="ECO:0000256" key="2">
    <source>
        <dbReference type="ARBA" id="ARBA00010694"/>
    </source>
</evidence>
<keyword evidence="4 12" id="KW-0762">Sugar transport</keyword>
<name>A0A6G1IQM8_9PLEO</name>
<dbReference type="GO" id="GO:0000139">
    <property type="term" value="C:Golgi membrane"/>
    <property type="evidence" value="ECO:0007669"/>
    <property type="project" value="TreeGrafter"/>
</dbReference>
<feature type="region of interest" description="Disordered" evidence="10">
    <location>
        <begin position="1"/>
        <end position="34"/>
    </location>
</feature>
<evidence type="ECO:0000256" key="8">
    <source>
        <dbReference type="ARBA" id="ARBA00023136"/>
    </source>
</evidence>
<feature type="transmembrane region" description="Helical" evidence="11">
    <location>
        <begin position="101"/>
        <end position="120"/>
    </location>
</feature>
<proteinExistence type="inferred from homology"/>
<dbReference type="InterPro" id="IPR037185">
    <property type="entry name" value="EmrE-like"/>
</dbReference>
<evidence type="ECO:0000256" key="9">
    <source>
        <dbReference type="ARBA" id="ARBA00041103"/>
    </source>
</evidence>
<comment type="subcellular location">
    <subcellularLocation>
        <location evidence="1">Endoplasmic reticulum membrane</location>
        <topology evidence="1">Multi-pass membrane protein</topology>
    </subcellularLocation>
</comment>
<dbReference type="Pfam" id="PF08449">
    <property type="entry name" value="UAA"/>
    <property type="match status" value="1"/>
</dbReference>
<dbReference type="GO" id="GO:0005459">
    <property type="term" value="F:UDP-galactose transmembrane transporter activity"/>
    <property type="evidence" value="ECO:0007669"/>
    <property type="project" value="TreeGrafter"/>
</dbReference>
<keyword evidence="7 11" id="KW-1133">Transmembrane helix</keyword>
<keyword evidence="13" id="KW-1185">Reference proteome</keyword>
<gene>
    <name evidence="12" type="ORF">K458DRAFT_93294</name>
</gene>
<evidence type="ECO:0000256" key="10">
    <source>
        <dbReference type="SAM" id="MobiDB-lite"/>
    </source>
</evidence>
<feature type="transmembrane region" description="Helical" evidence="11">
    <location>
        <begin position="277"/>
        <end position="298"/>
    </location>
</feature>
<keyword evidence="3" id="KW-0813">Transport</keyword>
<dbReference type="GO" id="GO:0005460">
    <property type="term" value="F:UDP-glucose transmembrane transporter activity"/>
    <property type="evidence" value="ECO:0007669"/>
    <property type="project" value="TreeGrafter"/>
</dbReference>
<keyword evidence="8 11" id="KW-0472">Membrane</keyword>
<feature type="transmembrane region" description="Helical" evidence="11">
    <location>
        <begin position="61"/>
        <end position="81"/>
    </location>
</feature>
<protein>
    <recommendedName>
        <fullName evidence="9">UDP-galactose transporter homolog 1</fullName>
    </recommendedName>
</protein>
<dbReference type="SUPFAM" id="SSF103481">
    <property type="entry name" value="Multidrug resistance efflux transporter EmrE"/>
    <property type="match status" value="1"/>
</dbReference>
<evidence type="ECO:0000256" key="11">
    <source>
        <dbReference type="SAM" id="Phobius"/>
    </source>
</evidence>
<comment type="similarity">
    <text evidence="2">Belongs to the nucleotide-sugar transporter family. SLC35B subfamily.</text>
</comment>
<dbReference type="GO" id="GO:0005789">
    <property type="term" value="C:endoplasmic reticulum membrane"/>
    <property type="evidence" value="ECO:0007669"/>
    <property type="project" value="UniProtKB-SubCell"/>
</dbReference>
<keyword evidence="6" id="KW-0256">Endoplasmic reticulum</keyword>
<dbReference type="AlphaFoldDB" id="A0A6G1IQM8"/>
<feature type="transmembrane region" description="Helical" evidence="11">
    <location>
        <begin position="141"/>
        <end position="164"/>
    </location>
</feature>
<evidence type="ECO:0000256" key="3">
    <source>
        <dbReference type="ARBA" id="ARBA00022448"/>
    </source>
</evidence>
<evidence type="ECO:0000256" key="4">
    <source>
        <dbReference type="ARBA" id="ARBA00022597"/>
    </source>
</evidence>
<dbReference type="InterPro" id="IPR013657">
    <property type="entry name" value="SCL35B1-4/HUT1"/>
</dbReference>